<sequence length="160" mass="18458">MKNLLLVLSLTTAFLFSSCTKETTVVEEQLFLAQTFEVTTTLSFNSNSNLYQSQRFTYPFEVFESDAVLAYRLEDIDEDGFDVWTQLPQNFYLANGDIVQYLHLQTFVDVQILLDGDYDPDTLPLFLTDNQTFRFVVVPSEFADANMSMDEAIETFDLQF</sequence>
<accession>A0A167H306</accession>
<evidence type="ECO:0000313" key="2">
    <source>
        <dbReference type="Proteomes" id="UP000077013"/>
    </source>
</evidence>
<dbReference type="RefSeq" id="WP_068592988.1">
    <property type="nucleotide sequence ID" value="NZ_LRXL01000045.1"/>
</dbReference>
<organism evidence="1 2">
    <name type="scientific">Cochleicola gelatinilyticus</name>
    <dbReference type="NCBI Taxonomy" id="1763537"/>
    <lineage>
        <taxon>Bacteria</taxon>
        <taxon>Pseudomonadati</taxon>
        <taxon>Bacteroidota</taxon>
        <taxon>Flavobacteriia</taxon>
        <taxon>Flavobacteriales</taxon>
        <taxon>Flavobacteriaceae</taxon>
        <taxon>Cochleicola</taxon>
    </lineage>
</organism>
<evidence type="ECO:0000313" key="1">
    <source>
        <dbReference type="EMBL" id="OAB78162.1"/>
    </source>
</evidence>
<keyword evidence="2" id="KW-1185">Reference proteome</keyword>
<evidence type="ECO:0008006" key="3">
    <source>
        <dbReference type="Google" id="ProtNLM"/>
    </source>
</evidence>
<protein>
    <recommendedName>
        <fullName evidence="3">Dihydrolipoamide dehydrogenase</fullName>
    </recommendedName>
</protein>
<name>A0A167H306_9FLAO</name>
<gene>
    <name evidence="1" type="ORF">ULVI_11815</name>
</gene>
<dbReference type="Proteomes" id="UP000077013">
    <property type="component" value="Unassembled WGS sequence"/>
</dbReference>
<dbReference type="STRING" id="1763537.ULVI_11815"/>
<dbReference type="AlphaFoldDB" id="A0A167H306"/>
<comment type="caution">
    <text evidence="1">The sequence shown here is derived from an EMBL/GenBank/DDBJ whole genome shotgun (WGS) entry which is preliminary data.</text>
</comment>
<dbReference type="OrthoDB" id="1524444at2"/>
<proteinExistence type="predicted"/>
<dbReference type="EMBL" id="LRXL01000045">
    <property type="protein sequence ID" value="OAB78162.1"/>
    <property type="molecule type" value="Genomic_DNA"/>
</dbReference>
<dbReference type="PROSITE" id="PS51257">
    <property type="entry name" value="PROKAR_LIPOPROTEIN"/>
    <property type="match status" value="1"/>
</dbReference>
<reference evidence="1 2" key="1">
    <citation type="submission" date="2016-02" db="EMBL/GenBank/DDBJ databases">
        <title>Ulvibacter sp. LPB0005, isolated from Thais luteostoma.</title>
        <authorList>
            <person name="Shin S.-K."/>
            <person name="Yi H."/>
        </authorList>
    </citation>
    <scope>NUCLEOTIDE SEQUENCE [LARGE SCALE GENOMIC DNA]</scope>
    <source>
        <strain evidence="1 2">LPB0005</strain>
    </source>
</reference>